<dbReference type="AlphaFoldDB" id="A0A6P5EJQ8"/>
<name>A0A6P5EJQ8_ANACO</name>
<evidence type="ECO:0000313" key="3">
    <source>
        <dbReference type="RefSeq" id="XP_020081713.1"/>
    </source>
</evidence>
<dbReference type="RefSeq" id="XP_020081713.1">
    <property type="nucleotide sequence ID" value="XM_020226124.1"/>
</dbReference>
<organism evidence="2 3">
    <name type="scientific">Ananas comosus</name>
    <name type="common">Pineapple</name>
    <name type="synonym">Ananas ananas</name>
    <dbReference type="NCBI Taxonomy" id="4615"/>
    <lineage>
        <taxon>Eukaryota</taxon>
        <taxon>Viridiplantae</taxon>
        <taxon>Streptophyta</taxon>
        <taxon>Embryophyta</taxon>
        <taxon>Tracheophyta</taxon>
        <taxon>Spermatophyta</taxon>
        <taxon>Magnoliopsida</taxon>
        <taxon>Liliopsida</taxon>
        <taxon>Poales</taxon>
        <taxon>Bromeliaceae</taxon>
        <taxon>Bromelioideae</taxon>
        <taxon>Ananas</taxon>
    </lineage>
</organism>
<keyword evidence="1" id="KW-0732">Signal</keyword>
<protein>
    <submittedName>
        <fullName evidence="3">O-acyltransferase WSD1-like</fullName>
    </submittedName>
</protein>
<dbReference type="GO" id="GO:0019432">
    <property type="term" value="P:triglyceride biosynthetic process"/>
    <property type="evidence" value="ECO:0007669"/>
    <property type="project" value="TreeGrafter"/>
</dbReference>
<dbReference type="GO" id="GO:0008374">
    <property type="term" value="F:O-acyltransferase activity"/>
    <property type="evidence" value="ECO:0007669"/>
    <property type="project" value="InterPro"/>
</dbReference>
<proteinExistence type="predicted"/>
<evidence type="ECO:0000313" key="2">
    <source>
        <dbReference type="Proteomes" id="UP000515123"/>
    </source>
</evidence>
<feature type="chain" id="PRO_5027745055" evidence="1">
    <location>
        <begin position="18"/>
        <end position="150"/>
    </location>
</feature>
<reference evidence="2" key="1">
    <citation type="journal article" date="2015" name="Nat. Genet.">
        <title>The pineapple genome and the evolution of CAM photosynthesis.</title>
        <authorList>
            <person name="Ming R."/>
            <person name="VanBuren R."/>
            <person name="Wai C.M."/>
            <person name="Tang H."/>
            <person name="Schatz M.C."/>
            <person name="Bowers J.E."/>
            <person name="Lyons E."/>
            <person name="Wang M.L."/>
            <person name="Chen J."/>
            <person name="Biggers E."/>
            <person name="Zhang J."/>
            <person name="Huang L."/>
            <person name="Zhang L."/>
            <person name="Miao W."/>
            <person name="Zhang J."/>
            <person name="Ye Z."/>
            <person name="Miao C."/>
            <person name="Lin Z."/>
            <person name="Wang H."/>
            <person name="Zhou H."/>
            <person name="Yim W.C."/>
            <person name="Priest H.D."/>
            <person name="Zheng C."/>
            <person name="Woodhouse M."/>
            <person name="Edger P.P."/>
            <person name="Guyot R."/>
            <person name="Guo H.B."/>
            <person name="Guo H."/>
            <person name="Zheng G."/>
            <person name="Singh R."/>
            <person name="Sharma A."/>
            <person name="Min X."/>
            <person name="Zheng Y."/>
            <person name="Lee H."/>
            <person name="Gurtowski J."/>
            <person name="Sedlazeck F.J."/>
            <person name="Harkess A."/>
            <person name="McKain M.R."/>
            <person name="Liao Z."/>
            <person name="Fang J."/>
            <person name="Liu J."/>
            <person name="Zhang X."/>
            <person name="Zhang Q."/>
            <person name="Hu W."/>
            <person name="Qin Y."/>
            <person name="Wang K."/>
            <person name="Chen L.Y."/>
            <person name="Shirley N."/>
            <person name="Lin Y.R."/>
            <person name="Liu L.Y."/>
            <person name="Hernandez A.G."/>
            <person name="Wright C.L."/>
            <person name="Bulone V."/>
            <person name="Tuskan G.A."/>
            <person name="Heath K."/>
            <person name="Zee F."/>
            <person name="Moore P.H."/>
            <person name="Sunkar R."/>
            <person name="Leebens-Mack J.H."/>
            <person name="Mockler T."/>
            <person name="Bennetzen J.L."/>
            <person name="Freeling M."/>
            <person name="Sankoff D."/>
            <person name="Paterson A.H."/>
            <person name="Zhu X."/>
            <person name="Yang X."/>
            <person name="Smith J.A."/>
            <person name="Cushman J.C."/>
            <person name="Paull R.E."/>
            <person name="Yu Q."/>
        </authorList>
    </citation>
    <scope>NUCLEOTIDE SEQUENCE [LARGE SCALE GENOMIC DNA]</scope>
    <source>
        <strain evidence="2">cv. F153</strain>
    </source>
</reference>
<keyword evidence="2" id="KW-1185">Reference proteome</keyword>
<dbReference type="PANTHER" id="PTHR31650:SF1">
    <property type="entry name" value="WAX ESTER SYNTHASE_DIACYLGLYCEROL ACYLTRANSFERASE 4-RELATED"/>
    <property type="match status" value="1"/>
</dbReference>
<accession>A0A6P5EJQ8</accession>
<dbReference type="PANTHER" id="PTHR31650">
    <property type="entry name" value="O-ACYLTRANSFERASE (WSD1-LIKE) FAMILY PROTEIN"/>
    <property type="match status" value="1"/>
</dbReference>
<dbReference type="InterPro" id="IPR045034">
    <property type="entry name" value="O-acyltransferase_WSD1-like"/>
</dbReference>
<reference evidence="3" key="2">
    <citation type="submission" date="2025-08" db="UniProtKB">
        <authorList>
            <consortium name="RefSeq"/>
        </authorList>
    </citation>
    <scope>IDENTIFICATION</scope>
    <source>
        <tissue evidence="3">Leaf</tissue>
    </source>
</reference>
<dbReference type="GeneID" id="109705393"/>
<evidence type="ECO:0000256" key="1">
    <source>
        <dbReference type="SAM" id="SignalP"/>
    </source>
</evidence>
<dbReference type="GO" id="GO:0005886">
    <property type="term" value="C:plasma membrane"/>
    <property type="evidence" value="ECO:0007669"/>
    <property type="project" value="TreeGrafter"/>
</dbReference>
<dbReference type="Proteomes" id="UP000515123">
    <property type="component" value="Unplaced"/>
</dbReference>
<dbReference type="OrthoDB" id="619536at2759"/>
<sequence>MAWHTLVDPALFAATAAFLADSPTPLKAPPLPPGDSRGVGRRRKRFVHRTTSFDDVKRVKNAMGCTVNNVLVGVTSAGLSRYLSRKFDDGKKREKLLANLRVRSTLLVNVRSTVGIHDLAEMMKRAKDGPKWGNWIVRHLEGYVVNIAEK</sequence>
<gene>
    <name evidence="3" type="primary">LOC109705393</name>
</gene>
<feature type="signal peptide" evidence="1">
    <location>
        <begin position="1"/>
        <end position="17"/>
    </location>
</feature>